<comment type="caution">
    <text evidence="1">The sequence shown here is derived from an EMBL/GenBank/DDBJ whole genome shotgun (WGS) entry which is preliminary data.</text>
</comment>
<dbReference type="Proteomes" id="UP001055879">
    <property type="component" value="Linkage Group LG06"/>
</dbReference>
<evidence type="ECO:0000313" key="1">
    <source>
        <dbReference type="EMBL" id="KAI3718327.1"/>
    </source>
</evidence>
<name>A0ACB9B775_ARCLA</name>
<proteinExistence type="predicted"/>
<keyword evidence="2" id="KW-1185">Reference proteome</keyword>
<reference evidence="2" key="1">
    <citation type="journal article" date="2022" name="Mol. Ecol. Resour.">
        <title>The genomes of chicory, endive, great burdock and yacon provide insights into Asteraceae palaeo-polyploidization history and plant inulin production.</title>
        <authorList>
            <person name="Fan W."/>
            <person name="Wang S."/>
            <person name="Wang H."/>
            <person name="Wang A."/>
            <person name="Jiang F."/>
            <person name="Liu H."/>
            <person name="Zhao H."/>
            <person name="Xu D."/>
            <person name="Zhang Y."/>
        </authorList>
    </citation>
    <scope>NUCLEOTIDE SEQUENCE [LARGE SCALE GENOMIC DNA]</scope>
    <source>
        <strain evidence="2">cv. Niubang</strain>
    </source>
</reference>
<organism evidence="1 2">
    <name type="scientific">Arctium lappa</name>
    <name type="common">Greater burdock</name>
    <name type="synonym">Lappa major</name>
    <dbReference type="NCBI Taxonomy" id="4217"/>
    <lineage>
        <taxon>Eukaryota</taxon>
        <taxon>Viridiplantae</taxon>
        <taxon>Streptophyta</taxon>
        <taxon>Embryophyta</taxon>
        <taxon>Tracheophyta</taxon>
        <taxon>Spermatophyta</taxon>
        <taxon>Magnoliopsida</taxon>
        <taxon>eudicotyledons</taxon>
        <taxon>Gunneridae</taxon>
        <taxon>Pentapetalae</taxon>
        <taxon>asterids</taxon>
        <taxon>campanulids</taxon>
        <taxon>Asterales</taxon>
        <taxon>Asteraceae</taxon>
        <taxon>Carduoideae</taxon>
        <taxon>Cardueae</taxon>
        <taxon>Arctiinae</taxon>
        <taxon>Arctium</taxon>
    </lineage>
</organism>
<evidence type="ECO:0000313" key="2">
    <source>
        <dbReference type="Proteomes" id="UP001055879"/>
    </source>
</evidence>
<reference evidence="1 2" key="2">
    <citation type="journal article" date="2022" name="Mol. Ecol. Resour.">
        <title>The genomes of chicory, endive, great burdock and yacon provide insights into Asteraceae paleo-polyploidization history and plant inulin production.</title>
        <authorList>
            <person name="Fan W."/>
            <person name="Wang S."/>
            <person name="Wang H."/>
            <person name="Wang A."/>
            <person name="Jiang F."/>
            <person name="Liu H."/>
            <person name="Zhao H."/>
            <person name="Xu D."/>
            <person name="Zhang Y."/>
        </authorList>
    </citation>
    <scope>NUCLEOTIDE SEQUENCE [LARGE SCALE GENOMIC DNA]</scope>
    <source>
        <strain evidence="2">cv. Niubang</strain>
    </source>
</reference>
<dbReference type="EMBL" id="CM042052">
    <property type="protein sequence ID" value="KAI3718327.1"/>
    <property type="molecule type" value="Genomic_DNA"/>
</dbReference>
<gene>
    <name evidence="1" type="ORF">L6452_19192</name>
</gene>
<sequence length="66" mass="7790">MRILLIRHEEIGRKSNILEPNNLSTPIERIIRRRLAIWCMKFINGRRNRSNTAASTSKSEEAQRKD</sequence>
<protein>
    <submittedName>
        <fullName evidence="1">Uncharacterized protein</fullName>
    </submittedName>
</protein>
<accession>A0ACB9B775</accession>